<feature type="domain" description="Peptidase S26" evidence="7">
    <location>
        <begin position="58"/>
        <end position="149"/>
    </location>
</feature>
<evidence type="ECO:0000256" key="2">
    <source>
        <dbReference type="ARBA" id="ARBA00022692"/>
    </source>
</evidence>
<feature type="transmembrane region" description="Helical" evidence="6">
    <location>
        <begin position="52"/>
        <end position="73"/>
    </location>
</feature>
<protein>
    <submittedName>
        <fullName evidence="8">S26 family signal peptidase</fullName>
    </submittedName>
</protein>
<evidence type="ECO:0000256" key="3">
    <source>
        <dbReference type="ARBA" id="ARBA00022989"/>
    </source>
</evidence>
<evidence type="ECO:0000259" key="7">
    <source>
        <dbReference type="Pfam" id="PF10502"/>
    </source>
</evidence>
<dbReference type="Proteomes" id="UP001254813">
    <property type="component" value="Unassembled WGS sequence"/>
</dbReference>
<evidence type="ECO:0000256" key="5">
    <source>
        <dbReference type="SAM" id="MobiDB-lite"/>
    </source>
</evidence>
<dbReference type="PANTHER" id="PTHR10806:SF6">
    <property type="entry name" value="SIGNAL PEPTIDASE COMPLEX CATALYTIC SUBUNIT SEC11"/>
    <property type="match status" value="1"/>
</dbReference>
<dbReference type="InterPro" id="IPR036286">
    <property type="entry name" value="LexA/Signal_pep-like_sf"/>
</dbReference>
<name>A0ABU2G284_9EURY</name>
<feature type="compositionally biased region" description="Basic and acidic residues" evidence="5">
    <location>
        <begin position="1"/>
        <end position="14"/>
    </location>
</feature>
<dbReference type="CDD" id="cd06530">
    <property type="entry name" value="S26_SPase_I"/>
    <property type="match status" value="1"/>
</dbReference>
<dbReference type="EMBL" id="JAMQOQ010000002">
    <property type="protein sequence ID" value="MDS0294409.1"/>
    <property type="molecule type" value="Genomic_DNA"/>
</dbReference>
<comment type="caution">
    <text evidence="8">The sequence shown here is derived from an EMBL/GenBank/DDBJ whole genome shotgun (WGS) entry which is preliminary data.</text>
</comment>
<keyword evidence="4 6" id="KW-0472">Membrane</keyword>
<feature type="compositionally biased region" description="Gly residues" evidence="5">
    <location>
        <begin position="21"/>
        <end position="33"/>
    </location>
</feature>
<evidence type="ECO:0000313" key="8">
    <source>
        <dbReference type="EMBL" id="MDS0294409.1"/>
    </source>
</evidence>
<comment type="subcellular location">
    <subcellularLocation>
        <location evidence="1">Membrane</location>
    </subcellularLocation>
</comment>
<dbReference type="SUPFAM" id="SSF51306">
    <property type="entry name" value="LexA/Signal peptidase"/>
    <property type="match status" value="1"/>
</dbReference>
<gene>
    <name evidence="8" type="ORF">NDI79_09520</name>
</gene>
<evidence type="ECO:0000256" key="6">
    <source>
        <dbReference type="SAM" id="Phobius"/>
    </source>
</evidence>
<feature type="region of interest" description="Disordered" evidence="5">
    <location>
        <begin position="1"/>
        <end position="45"/>
    </location>
</feature>
<dbReference type="InterPro" id="IPR001733">
    <property type="entry name" value="Peptidase_S26B"/>
</dbReference>
<reference evidence="8 9" key="1">
    <citation type="submission" date="2022-06" db="EMBL/GenBank/DDBJ databases">
        <title>Halogeometricum sp. a new haloarchaeum isolate from saline soil.</title>
        <authorList>
            <person name="Strakova D."/>
            <person name="Galisteo C."/>
            <person name="Sanchez-Porro C."/>
            <person name="Ventosa A."/>
        </authorList>
    </citation>
    <scope>NUCLEOTIDE SEQUENCE [LARGE SCALE GENOMIC DNA]</scope>
    <source>
        <strain evidence="9">S3BR25-2</strain>
    </source>
</reference>
<proteinExistence type="predicted"/>
<organism evidence="8 9">
    <name type="scientific">Halogeometricum luteum</name>
    <dbReference type="NCBI Taxonomy" id="2950537"/>
    <lineage>
        <taxon>Archaea</taxon>
        <taxon>Methanobacteriati</taxon>
        <taxon>Methanobacteriota</taxon>
        <taxon>Stenosarchaea group</taxon>
        <taxon>Halobacteria</taxon>
        <taxon>Halobacteriales</taxon>
        <taxon>Haloferacaceae</taxon>
        <taxon>Halogeometricum</taxon>
    </lineage>
</organism>
<evidence type="ECO:0000256" key="4">
    <source>
        <dbReference type="ARBA" id="ARBA00023136"/>
    </source>
</evidence>
<sequence length="237" mass="25326">MADDSGPPRRDPPRPRSGSGPDSGTGSDSGPGSGPDPRPHPRPRVPRYVRDVLQTLGAVVLVGVLLFALTGIWPPMVAVESPSMEPHIDTGDMVVVSDVNRYVAAAADENGIVTQARSDGYTRFSEGGDVVVFMPPDRRGLSSPIIHRVRFHVEAGENWYDRANPDFVGAGVDGCAELANCPAPHAGYVTKGDNNARYDQVGVDPIAPPVRAEWVRAKAQVRVPLLGWIRLLLAGKV</sequence>
<keyword evidence="9" id="KW-1185">Reference proteome</keyword>
<dbReference type="PANTHER" id="PTHR10806">
    <property type="entry name" value="SIGNAL PEPTIDASE COMPLEX CATALYTIC SUBUNIT SEC11"/>
    <property type="match status" value="1"/>
</dbReference>
<keyword evidence="2 6" id="KW-0812">Transmembrane</keyword>
<accession>A0ABU2G284</accession>
<evidence type="ECO:0000256" key="1">
    <source>
        <dbReference type="ARBA" id="ARBA00004370"/>
    </source>
</evidence>
<keyword evidence="3 6" id="KW-1133">Transmembrane helix</keyword>
<evidence type="ECO:0000313" key="9">
    <source>
        <dbReference type="Proteomes" id="UP001254813"/>
    </source>
</evidence>
<dbReference type="Gene3D" id="2.10.109.10">
    <property type="entry name" value="Umud Fragment, subunit A"/>
    <property type="match status" value="1"/>
</dbReference>
<dbReference type="RefSeq" id="WP_310928243.1">
    <property type="nucleotide sequence ID" value="NZ_JAMQOQ010000002.1"/>
</dbReference>
<dbReference type="InterPro" id="IPR019533">
    <property type="entry name" value="Peptidase_S26"/>
</dbReference>
<dbReference type="Pfam" id="PF10502">
    <property type="entry name" value="Peptidase_S26"/>
    <property type="match status" value="1"/>
</dbReference>